<dbReference type="AlphaFoldDB" id="A0A2J7QGH3"/>
<dbReference type="Proteomes" id="UP000235965">
    <property type="component" value="Unassembled WGS sequence"/>
</dbReference>
<evidence type="ECO:0000313" key="4">
    <source>
        <dbReference type="Proteomes" id="UP000235965"/>
    </source>
</evidence>
<dbReference type="STRING" id="105785.A0A2J7QGH3"/>
<evidence type="ECO:0000256" key="1">
    <source>
        <dbReference type="ARBA" id="ARBA00093634"/>
    </source>
</evidence>
<sequence length="212" mass="23776">MISTLMGEMSDDILEVCKELDYLMIHALDLMEEQIKCKLKLQETMKSGCLNLAKARYIMGHNNISSLQLPTEDSAEIAAQRTVASSVETKKNFEYMVFKLHTINLAKMSSGEQEEGNSIRRRASKDGSESKGKEDLNCKKIEDNGLVIATDPIKWFGYLVPQNLRQAQKGFHAALELVVQSANIQSELEATHKRCDKLLKLKTALIAIKSEV</sequence>
<feature type="region of interest" description="Disordered" evidence="2">
    <location>
        <begin position="109"/>
        <end position="135"/>
    </location>
</feature>
<evidence type="ECO:0000256" key="2">
    <source>
        <dbReference type="SAM" id="MobiDB-lite"/>
    </source>
</evidence>
<dbReference type="Gene3D" id="1.10.287.3240">
    <property type="match status" value="1"/>
</dbReference>
<proteinExistence type="predicted"/>
<dbReference type="InterPro" id="IPR040357">
    <property type="entry name" value="Vma22/CCDC115"/>
</dbReference>
<dbReference type="OrthoDB" id="408631at2759"/>
<dbReference type="FunCoup" id="A0A2J7QGH3">
    <property type="interactions" value="11"/>
</dbReference>
<gene>
    <name evidence="3" type="primary">ccdc115_2</name>
    <name evidence="3" type="ORF">B7P43_G14593</name>
</gene>
<evidence type="ECO:0000313" key="3">
    <source>
        <dbReference type="EMBL" id="PNF27684.1"/>
    </source>
</evidence>
<comment type="caution">
    <text evidence="3">The sequence shown here is derived from an EMBL/GenBank/DDBJ whole genome shotgun (WGS) entry which is preliminary data.</text>
</comment>
<reference evidence="3 4" key="1">
    <citation type="submission" date="2017-12" db="EMBL/GenBank/DDBJ databases">
        <title>Hemimetabolous genomes reveal molecular basis of termite eusociality.</title>
        <authorList>
            <person name="Harrison M.C."/>
            <person name="Jongepier E."/>
            <person name="Robertson H.M."/>
            <person name="Arning N."/>
            <person name="Bitard-Feildel T."/>
            <person name="Chao H."/>
            <person name="Childers C.P."/>
            <person name="Dinh H."/>
            <person name="Doddapaneni H."/>
            <person name="Dugan S."/>
            <person name="Gowin J."/>
            <person name="Greiner C."/>
            <person name="Han Y."/>
            <person name="Hu H."/>
            <person name="Hughes D.S.T."/>
            <person name="Huylmans A.-K."/>
            <person name="Kemena C."/>
            <person name="Kremer L.P.M."/>
            <person name="Lee S.L."/>
            <person name="Lopez-Ezquerra A."/>
            <person name="Mallet L."/>
            <person name="Monroy-Kuhn J.M."/>
            <person name="Moser A."/>
            <person name="Murali S.C."/>
            <person name="Muzny D.M."/>
            <person name="Otani S."/>
            <person name="Piulachs M.-D."/>
            <person name="Poelchau M."/>
            <person name="Qu J."/>
            <person name="Schaub F."/>
            <person name="Wada-Katsumata A."/>
            <person name="Worley K.C."/>
            <person name="Xie Q."/>
            <person name="Ylla G."/>
            <person name="Poulsen M."/>
            <person name="Gibbs R.A."/>
            <person name="Schal C."/>
            <person name="Richards S."/>
            <person name="Belles X."/>
            <person name="Korb J."/>
            <person name="Bornberg-Bauer E."/>
        </authorList>
    </citation>
    <scope>NUCLEOTIDE SEQUENCE [LARGE SCALE GENOMIC DNA]</scope>
    <source>
        <tissue evidence="3">Whole body</tissue>
    </source>
</reference>
<accession>A0A2J7QGH3</accession>
<name>A0A2J7QGH3_9NEOP</name>
<feature type="compositionally biased region" description="Basic and acidic residues" evidence="2">
    <location>
        <begin position="124"/>
        <end position="135"/>
    </location>
</feature>
<dbReference type="InParanoid" id="A0A2J7QGH3"/>
<keyword evidence="4" id="KW-1185">Reference proteome</keyword>
<protein>
    <recommendedName>
        <fullName evidence="1">Vacuolar ATPase assembly protein VMA22</fullName>
    </recommendedName>
</protein>
<dbReference type="Pfam" id="PF21730">
    <property type="entry name" value="Vma22_CCDC115"/>
    <property type="match status" value="1"/>
</dbReference>
<organism evidence="3 4">
    <name type="scientific">Cryptotermes secundus</name>
    <dbReference type="NCBI Taxonomy" id="105785"/>
    <lineage>
        <taxon>Eukaryota</taxon>
        <taxon>Metazoa</taxon>
        <taxon>Ecdysozoa</taxon>
        <taxon>Arthropoda</taxon>
        <taxon>Hexapoda</taxon>
        <taxon>Insecta</taxon>
        <taxon>Pterygota</taxon>
        <taxon>Neoptera</taxon>
        <taxon>Polyneoptera</taxon>
        <taxon>Dictyoptera</taxon>
        <taxon>Blattodea</taxon>
        <taxon>Blattoidea</taxon>
        <taxon>Termitoidae</taxon>
        <taxon>Kalotermitidae</taxon>
        <taxon>Cryptotermitinae</taxon>
        <taxon>Cryptotermes</taxon>
    </lineage>
</organism>
<dbReference type="EMBL" id="NEVH01014371">
    <property type="protein sequence ID" value="PNF27684.1"/>
    <property type="molecule type" value="Genomic_DNA"/>
</dbReference>
<dbReference type="PANTHER" id="PTHR31996:SF2">
    <property type="entry name" value="COILED-COIL DOMAIN-CONTAINING PROTEIN 115"/>
    <property type="match status" value="1"/>
</dbReference>
<dbReference type="PANTHER" id="PTHR31996">
    <property type="entry name" value="COILED-COIL DOMAIN-CONTAINING PROTEIN 115"/>
    <property type="match status" value="1"/>
</dbReference>
<dbReference type="GO" id="GO:0051082">
    <property type="term" value="F:unfolded protein binding"/>
    <property type="evidence" value="ECO:0007669"/>
    <property type="project" value="TreeGrafter"/>
</dbReference>
<dbReference type="GO" id="GO:0070072">
    <property type="term" value="P:vacuolar proton-transporting V-type ATPase complex assembly"/>
    <property type="evidence" value="ECO:0007669"/>
    <property type="project" value="InterPro"/>
</dbReference>